<proteinExistence type="predicted"/>
<keyword evidence="2 4" id="KW-1133">Transmembrane helix</keyword>
<evidence type="ECO:0000313" key="5">
    <source>
        <dbReference type="EMBL" id="OWF41585.1"/>
    </source>
</evidence>
<evidence type="ECO:0000313" key="6">
    <source>
        <dbReference type="Proteomes" id="UP000242188"/>
    </source>
</evidence>
<reference evidence="5 6" key="1">
    <citation type="journal article" date="2017" name="Nat. Ecol. Evol.">
        <title>Scallop genome provides insights into evolution of bilaterian karyotype and development.</title>
        <authorList>
            <person name="Wang S."/>
            <person name="Zhang J."/>
            <person name="Jiao W."/>
            <person name="Li J."/>
            <person name="Xun X."/>
            <person name="Sun Y."/>
            <person name="Guo X."/>
            <person name="Huan P."/>
            <person name="Dong B."/>
            <person name="Zhang L."/>
            <person name="Hu X."/>
            <person name="Sun X."/>
            <person name="Wang J."/>
            <person name="Zhao C."/>
            <person name="Wang Y."/>
            <person name="Wang D."/>
            <person name="Huang X."/>
            <person name="Wang R."/>
            <person name="Lv J."/>
            <person name="Li Y."/>
            <person name="Zhang Z."/>
            <person name="Liu B."/>
            <person name="Lu W."/>
            <person name="Hui Y."/>
            <person name="Liang J."/>
            <person name="Zhou Z."/>
            <person name="Hou R."/>
            <person name="Li X."/>
            <person name="Liu Y."/>
            <person name="Li H."/>
            <person name="Ning X."/>
            <person name="Lin Y."/>
            <person name="Zhao L."/>
            <person name="Xing Q."/>
            <person name="Dou J."/>
            <person name="Li Y."/>
            <person name="Mao J."/>
            <person name="Guo H."/>
            <person name="Dou H."/>
            <person name="Li T."/>
            <person name="Mu C."/>
            <person name="Jiang W."/>
            <person name="Fu Q."/>
            <person name="Fu X."/>
            <person name="Miao Y."/>
            <person name="Liu J."/>
            <person name="Yu Q."/>
            <person name="Li R."/>
            <person name="Liao H."/>
            <person name="Li X."/>
            <person name="Kong Y."/>
            <person name="Jiang Z."/>
            <person name="Chourrout D."/>
            <person name="Li R."/>
            <person name="Bao Z."/>
        </authorList>
    </citation>
    <scope>NUCLEOTIDE SEQUENCE [LARGE SCALE GENOMIC DNA]</scope>
    <source>
        <strain evidence="5 6">PY_sf001</strain>
    </source>
</reference>
<feature type="transmembrane region" description="Helical" evidence="4">
    <location>
        <begin position="142"/>
        <end position="161"/>
    </location>
</feature>
<keyword evidence="3 4" id="KW-0472">Membrane</keyword>
<dbReference type="InterPro" id="IPR036259">
    <property type="entry name" value="MFS_trans_sf"/>
</dbReference>
<dbReference type="PANTHER" id="PTHR23121:SF9">
    <property type="entry name" value="SODIUM-DEPENDENT GLUCOSE TRANSPORTER 1"/>
    <property type="match status" value="1"/>
</dbReference>
<feature type="transmembrane region" description="Helical" evidence="4">
    <location>
        <begin position="189"/>
        <end position="209"/>
    </location>
</feature>
<organism evidence="5 6">
    <name type="scientific">Mizuhopecten yessoensis</name>
    <name type="common">Japanese scallop</name>
    <name type="synonym">Patinopecten yessoensis</name>
    <dbReference type="NCBI Taxonomy" id="6573"/>
    <lineage>
        <taxon>Eukaryota</taxon>
        <taxon>Metazoa</taxon>
        <taxon>Spiralia</taxon>
        <taxon>Lophotrochozoa</taxon>
        <taxon>Mollusca</taxon>
        <taxon>Bivalvia</taxon>
        <taxon>Autobranchia</taxon>
        <taxon>Pteriomorphia</taxon>
        <taxon>Pectinida</taxon>
        <taxon>Pectinoidea</taxon>
        <taxon>Pectinidae</taxon>
        <taxon>Mizuhopecten</taxon>
    </lineage>
</organism>
<dbReference type="Pfam" id="PF07690">
    <property type="entry name" value="MFS_1"/>
    <property type="match status" value="1"/>
</dbReference>
<dbReference type="PANTHER" id="PTHR23121">
    <property type="entry name" value="SODIUM-DEPENDENT GLUCOSE TRANSPORTER 1"/>
    <property type="match status" value="1"/>
</dbReference>
<feature type="transmembrane region" description="Helical" evidence="4">
    <location>
        <begin position="221"/>
        <end position="240"/>
    </location>
</feature>
<protein>
    <submittedName>
        <fullName evidence="5">Sodium-dependent glucose transporter 1A</fullName>
    </submittedName>
</protein>
<evidence type="ECO:0000256" key="3">
    <source>
        <dbReference type="ARBA" id="ARBA00023136"/>
    </source>
</evidence>
<keyword evidence="5" id="KW-0762">Sugar transport</keyword>
<dbReference type="SUPFAM" id="SSF103473">
    <property type="entry name" value="MFS general substrate transporter"/>
    <property type="match status" value="1"/>
</dbReference>
<dbReference type="Gene3D" id="1.20.1250.20">
    <property type="entry name" value="MFS general substrate transporter like domains"/>
    <property type="match status" value="1"/>
</dbReference>
<dbReference type="GO" id="GO:0022857">
    <property type="term" value="F:transmembrane transporter activity"/>
    <property type="evidence" value="ECO:0007669"/>
    <property type="project" value="InterPro"/>
</dbReference>
<feature type="transmembrane region" description="Helical" evidence="4">
    <location>
        <begin position="246"/>
        <end position="265"/>
    </location>
</feature>
<keyword evidence="1 4" id="KW-0812">Transmembrane</keyword>
<dbReference type="OrthoDB" id="9626824at2759"/>
<feature type="transmembrane region" description="Helical" evidence="4">
    <location>
        <begin position="277"/>
        <end position="299"/>
    </location>
</feature>
<keyword evidence="5" id="KW-0813">Transport</keyword>
<feature type="transmembrane region" description="Helical" evidence="4">
    <location>
        <begin position="305"/>
        <end position="328"/>
    </location>
</feature>
<name>A0A210PYM6_MIZYE</name>
<gene>
    <name evidence="5" type="ORF">KP79_PYT16366</name>
</gene>
<feature type="transmembrane region" description="Helical" evidence="4">
    <location>
        <begin position="99"/>
        <end position="121"/>
    </location>
</feature>
<sequence>MVAIWNKKNGKTSMQALHLGLALGGIISPLVTAPFLETESRHLTHSLSQYRDSRNDSFAHRSSEMNFISFNRTLTPFPIHFYRNLTTECDTYYYTSVLYISYAISAVLAFVMSVPFIIIYFRMQDEFDRNVDEDKERPLEPLPVTVKVIILFNMSALSAIYTCLEETFVEFLSTFCVSHLNWTKVDGSIAISLYFWSVAVGQFVNTFIVRYVDQVKLIGTYSFVLILVLTEMTFSAANYFHVAVWISPSLVGLSLSIIYPIIFTWTEDVFMPVTGRISSLFIVTGAMGSMINPTILGVLMTQYSPMWYCYLLLIESIMLFVFCISGFAMHRFTKARFSNKRDESRGILKP</sequence>
<dbReference type="InterPro" id="IPR011701">
    <property type="entry name" value="MFS"/>
</dbReference>
<evidence type="ECO:0000256" key="4">
    <source>
        <dbReference type="SAM" id="Phobius"/>
    </source>
</evidence>
<dbReference type="EMBL" id="NEDP02005380">
    <property type="protein sequence ID" value="OWF41585.1"/>
    <property type="molecule type" value="Genomic_DNA"/>
</dbReference>
<evidence type="ECO:0000256" key="1">
    <source>
        <dbReference type="ARBA" id="ARBA00022692"/>
    </source>
</evidence>
<keyword evidence="6" id="KW-1185">Reference proteome</keyword>
<comment type="caution">
    <text evidence="5">The sequence shown here is derived from an EMBL/GenBank/DDBJ whole genome shotgun (WGS) entry which is preliminary data.</text>
</comment>
<dbReference type="Proteomes" id="UP000242188">
    <property type="component" value="Unassembled WGS sequence"/>
</dbReference>
<dbReference type="AlphaFoldDB" id="A0A210PYM6"/>
<accession>A0A210PYM6</accession>
<evidence type="ECO:0000256" key="2">
    <source>
        <dbReference type="ARBA" id="ARBA00022989"/>
    </source>
</evidence>